<dbReference type="RefSeq" id="WP_119368306.1">
    <property type="nucleotide sequence ID" value="NZ_QXDJ01000012.1"/>
</dbReference>
<accession>A0A399IGA5</accession>
<dbReference type="EMBL" id="QXDJ01000012">
    <property type="protein sequence ID" value="RII31840.1"/>
    <property type="molecule type" value="Genomic_DNA"/>
</dbReference>
<protein>
    <submittedName>
        <fullName evidence="2">Uncharacterized protein</fullName>
    </submittedName>
</protein>
<name>A0A399IGA5_9CLOT</name>
<reference evidence="2 3" key="1">
    <citation type="submission" date="2018-08" db="EMBL/GenBank/DDBJ databases">
        <title>Genome of Clostridium chromiireducens C1, DSM12136.</title>
        <authorList>
            <person name="Xing M."/>
            <person name="Wei Y."/>
            <person name="Ang E.L."/>
            <person name="Zhao H."/>
            <person name="Zhang Y."/>
        </authorList>
    </citation>
    <scope>NUCLEOTIDE SEQUENCE [LARGE SCALE GENOMIC DNA]</scope>
    <source>
        <strain evidence="2 3">C1</strain>
    </source>
</reference>
<evidence type="ECO:0000313" key="2">
    <source>
        <dbReference type="EMBL" id="RII31840.1"/>
    </source>
</evidence>
<proteinExistence type="predicted"/>
<dbReference type="Proteomes" id="UP000265930">
    <property type="component" value="Unassembled WGS sequence"/>
</dbReference>
<dbReference type="AlphaFoldDB" id="A0A399IGA5"/>
<evidence type="ECO:0000313" key="3">
    <source>
        <dbReference type="Proteomes" id="UP000265930"/>
    </source>
</evidence>
<gene>
    <name evidence="2" type="ORF">D2A34_26095</name>
</gene>
<keyword evidence="1" id="KW-1133">Transmembrane helix</keyword>
<sequence>MMQKWWFKLFIWFTSTATFFLGSSILISYFNPEPSMGDIMKFMSGMMDAMDNSTMGLSMTIEHDSIMKKIIGIASNITIPLIIISALSGLMIRIRRKSNDK</sequence>
<feature type="transmembrane region" description="Helical" evidence="1">
    <location>
        <begin position="9"/>
        <end position="30"/>
    </location>
</feature>
<evidence type="ECO:0000256" key="1">
    <source>
        <dbReference type="SAM" id="Phobius"/>
    </source>
</evidence>
<keyword evidence="1" id="KW-0472">Membrane</keyword>
<organism evidence="2 3">
    <name type="scientific">Clostridium chromiireducens</name>
    <dbReference type="NCBI Taxonomy" id="225345"/>
    <lineage>
        <taxon>Bacteria</taxon>
        <taxon>Bacillati</taxon>
        <taxon>Bacillota</taxon>
        <taxon>Clostridia</taxon>
        <taxon>Eubacteriales</taxon>
        <taxon>Clostridiaceae</taxon>
        <taxon>Clostridium</taxon>
    </lineage>
</organism>
<comment type="caution">
    <text evidence="2">The sequence shown here is derived from an EMBL/GenBank/DDBJ whole genome shotgun (WGS) entry which is preliminary data.</text>
</comment>
<feature type="transmembrane region" description="Helical" evidence="1">
    <location>
        <begin position="70"/>
        <end position="92"/>
    </location>
</feature>
<keyword evidence="1" id="KW-0812">Transmembrane</keyword>